<dbReference type="AlphaFoldDB" id="A0A6J4VFS7"/>
<dbReference type="EMBL" id="CADCWJ010000675">
    <property type="protein sequence ID" value="CAA9578153.1"/>
    <property type="molecule type" value="Genomic_DNA"/>
</dbReference>
<organism evidence="1">
    <name type="scientific">uncultured Thermomicrobiales bacterium</name>
    <dbReference type="NCBI Taxonomy" id="1645740"/>
    <lineage>
        <taxon>Bacteria</taxon>
        <taxon>Pseudomonadati</taxon>
        <taxon>Thermomicrobiota</taxon>
        <taxon>Thermomicrobia</taxon>
        <taxon>Thermomicrobiales</taxon>
        <taxon>environmental samples</taxon>
    </lineage>
</organism>
<reference evidence="1" key="1">
    <citation type="submission" date="2020-02" db="EMBL/GenBank/DDBJ databases">
        <authorList>
            <person name="Meier V. D."/>
        </authorList>
    </citation>
    <scope>NUCLEOTIDE SEQUENCE</scope>
    <source>
        <strain evidence="1">AVDCRST_MAG87</strain>
    </source>
</reference>
<evidence type="ECO:0000313" key="1">
    <source>
        <dbReference type="EMBL" id="CAA9578153.1"/>
    </source>
</evidence>
<name>A0A6J4VFS7_9BACT</name>
<accession>A0A6J4VFS7</accession>
<gene>
    <name evidence="1" type="ORF">AVDCRST_MAG87-3065</name>
</gene>
<protein>
    <submittedName>
        <fullName evidence="1">Uncharacterized protein</fullName>
    </submittedName>
</protein>
<sequence length="51" mass="4957">MRDASGTGYIAESASAPFQGMLPPVMATRVAGGMTVPGAGCLVGDSVAGSR</sequence>
<proteinExistence type="predicted"/>